<accession>A0ABV0FXL6</accession>
<dbReference type="Proteomes" id="UP001477278">
    <property type="component" value="Unassembled WGS sequence"/>
</dbReference>
<organism evidence="1 2">
    <name type="scientific">Shewanella vesiculosa</name>
    <dbReference type="NCBI Taxonomy" id="518738"/>
    <lineage>
        <taxon>Bacteria</taxon>
        <taxon>Pseudomonadati</taxon>
        <taxon>Pseudomonadota</taxon>
        <taxon>Gammaproteobacteria</taxon>
        <taxon>Alteromonadales</taxon>
        <taxon>Shewanellaceae</taxon>
        <taxon>Shewanella</taxon>
    </lineage>
</organism>
<keyword evidence="2" id="KW-1185">Reference proteome</keyword>
<evidence type="ECO:0000313" key="2">
    <source>
        <dbReference type="Proteomes" id="UP001477278"/>
    </source>
</evidence>
<comment type="caution">
    <text evidence="1">The sequence shown here is derived from an EMBL/GenBank/DDBJ whole genome shotgun (WGS) entry which is preliminary data.</text>
</comment>
<sequence length="75" mass="8288">MIITRPINPREPDLLIGFECLALIIHDLDGSEVATVSAPNGRWTHDALESLDLYAYCPNGWDAYLGTNWIGSSEV</sequence>
<gene>
    <name evidence="1" type="ORF">ABHN84_20645</name>
</gene>
<proteinExistence type="predicted"/>
<dbReference type="EMBL" id="JBDPZN010000023">
    <property type="protein sequence ID" value="MEO3684676.1"/>
    <property type="molecule type" value="Genomic_DNA"/>
</dbReference>
<evidence type="ECO:0000313" key="1">
    <source>
        <dbReference type="EMBL" id="MEO3684676.1"/>
    </source>
</evidence>
<protein>
    <submittedName>
        <fullName evidence="1">Uncharacterized protein</fullName>
    </submittedName>
</protein>
<dbReference type="RefSeq" id="WP_347691060.1">
    <property type="nucleotide sequence ID" value="NZ_JBDPZN010000023.1"/>
</dbReference>
<name>A0ABV0FXL6_9GAMM</name>
<reference evidence="1 2" key="1">
    <citation type="submission" date="2024-05" db="EMBL/GenBank/DDBJ databases">
        <title>Genome sequencing of Marine Estuary Bacteria, Shewanella vesiculosa and S. baltica, and Pseudomonas syringae.</title>
        <authorList>
            <person name="Gurung A."/>
            <person name="Maclea K.S."/>
        </authorList>
    </citation>
    <scope>NUCLEOTIDE SEQUENCE [LARGE SCALE GENOMIC DNA]</scope>
    <source>
        <strain evidence="1 2">1A</strain>
    </source>
</reference>